<organism evidence="2 3">
    <name type="scientific">Vigna mungo</name>
    <name type="common">Black gram</name>
    <name type="synonym">Phaseolus mungo</name>
    <dbReference type="NCBI Taxonomy" id="3915"/>
    <lineage>
        <taxon>Eukaryota</taxon>
        <taxon>Viridiplantae</taxon>
        <taxon>Streptophyta</taxon>
        <taxon>Embryophyta</taxon>
        <taxon>Tracheophyta</taxon>
        <taxon>Spermatophyta</taxon>
        <taxon>Magnoliopsida</taxon>
        <taxon>eudicotyledons</taxon>
        <taxon>Gunneridae</taxon>
        <taxon>Pentapetalae</taxon>
        <taxon>rosids</taxon>
        <taxon>fabids</taxon>
        <taxon>Fabales</taxon>
        <taxon>Fabaceae</taxon>
        <taxon>Papilionoideae</taxon>
        <taxon>50 kb inversion clade</taxon>
        <taxon>NPAAA clade</taxon>
        <taxon>indigoferoid/millettioid clade</taxon>
        <taxon>Phaseoleae</taxon>
        <taxon>Vigna</taxon>
    </lineage>
</organism>
<feature type="region of interest" description="Disordered" evidence="1">
    <location>
        <begin position="1"/>
        <end position="47"/>
    </location>
</feature>
<accession>A0AAQ3P9J5</accession>
<feature type="non-terminal residue" evidence="2">
    <location>
        <position position="1"/>
    </location>
</feature>
<proteinExistence type="predicted"/>
<name>A0AAQ3P9J5_VIGMU</name>
<dbReference type="AlphaFoldDB" id="A0AAQ3P9J5"/>
<evidence type="ECO:0000313" key="2">
    <source>
        <dbReference type="EMBL" id="WVZ24596.1"/>
    </source>
</evidence>
<dbReference type="EMBL" id="CP144700">
    <property type="protein sequence ID" value="WVZ24596.1"/>
    <property type="molecule type" value="Genomic_DNA"/>
</dbReference>
<reference evidence="2 3" key="1">
    <citation type="journal article" date="2023" name="Life. Sci Alliance">
        <title>Evolutionary insights into 3D genome organization and epigenetic landscape of Vigna mungo.</title>
        <authorList>
            <person name="Junaid A."/>
            <person name="Singh B."/>
            <person name="Bhatia S."/>
        </authorList>
    </citation>
    <scope>NUCLEOTIDE SEQUENCE [LARGE SCALE GENOMIC DNA]</scope>
    <source>
        <strain evidence="2">Urdbean</strain>
    </source>
</reference>
<evidence type="ECO:0000313" key="3">
    <source>
        <dbReference type="Proteomes" id="UP001374535"/>
    </source>
</evidence>
<sequence length="106" mass="11697">ISTFLRSASKRHRSLPLSKTLGEITSATSRTHSASASNRTATARRHPLRRQCLRRKSHRGWRLTTIVHLLLRARGRNSPCSRMHQPPQAMVPLATPSVTGAAAQAV</sequence>
<feature type="non-terminal residue" evidence="2">
    <location>
        <position position="106"/>
    </location>
</feature>
<feature type="compositionally biased region" description="Low complexity" evidence="1">
    <location>
        <begin position="25"/>
        <end position="41"/>
    </location>
</feature>
<protein>
    <submittedName>
        <fullName evidence="2">Uncharacterized protein</fullName>
    </submittedName>
</protein>
<gene>
    <name evidence="2" type="ORF">V8G54_003140</name>
</gene>
<evidence type="ECO:0000256" key="1">
    <source>
        <dbReference type="SAM" id="MobiDB-lite"/>
    </source>
</evidence>
<keyword evidence="3" id="KW-1185">Reference proteome</keyword>
<dbReference type="Proteomes" id="UP001374535">
    <property type="component" value="Chromosome 1"/>
</dbReference>